<keyword evidence="2" id="KW-1185">Reference proteome</keyword>
<gene>
    <name evidence="1" type="ORF">E4656_04045</name>
</gene>
<dbReference type="Proteomes" id="UP000297475">
    <property type="component" value="Unassembled WGS sequence"/>
</dbReference>
<organism evidence="1 2">
    <name type="scientific">Natronospirillum operosum</name>
    <dbReference type="NCBI Taxonomy" id="2759953"/>
    <lineage>
        <taxon>Bacteria</taxon>
        <taxon>Pseudomonadati</taxon>
        <taxon>Pseudomonadota</taxon>
        <taxon>Gammaproteobacteria</taxon>
        <taxon>Oceanospirillales</taxon>
        <taxon>Natronospirillaceae</taxon>
        <taxon>Natronospirillum</taxon>
    </lineage>
</organism>
<dbReference type="RefSeq" id="WP_135481386.1">
    <property type="nucleotide sequence ID" value="NZ_SRMF01000001.1"/>
</dbReference>
<sequence length="154" mass="16478">MLSKVISGGQTGADRAALDAGLEAVFPIGGSCPVGRMAEDGPISSAYTLTEIGGGYRQRTKQNVASSDGTAIFYESYVQGGTETTVLFCIRQGKPYKLIDIELVEPDRAAELLTSFVRQYSVDVLNVAGPRSSSCPRIYDYVKQAISLVIQKST</sequence>
<dbReference type="OrthoDB" id="283616at2"/>
<reference evidence="1 2" key="1">
    <citation type="submission" date="2019-04" db="EMBL/GenBank/DDBJ databases">
        <title>Natronospirillum operosus gen. nov., sp. nov., a haloalkaliphilic satellite isolated from decaying biomass of laboratory culture of cyanobacterium Geitlerinema sp. and proposal of Natronospirillaceae fam. nov. and Saccharospirillaceae fam. nov.</title>
        <authorList>
            <person name="Kevbrin V."/>
            <person name="Boltyanskaya Y."/>
            <person name="Koziaeva V."/>
            <person name="Grouzdev D.S."/>
            <person name="Park M."/>
            <person name="Cho J."/>
        </authorList>
    </citation>
    <scope>NUCLEOTIDE SEQUENCE [LARGE SCALE GENOMIC DNA]</scope>
    <source>
        <strain evidence="1 2">G-116</strain>
    </source>
</reference>
<dbReference type="Pfam" id="PF12694">
    <property type="entry name" value="cpYpsA"/>
    <property type="match status" value="1"/>
</dbReference>
<dbReference type="EMBL" id="SRMF01000001">
    <property type="protein sequence ID" value="TGG95592.1"/>
    <property type="molecule type" value="Genomic_DNA"/>
</dbReference>
<comment type="caution">
    <text evidence="1">The sequence shown here is derived from an EMBL/GenBank/DDBJ whole genome shotgun (WGS) entry which is preliminary data.</text>
</comment>
<proteinExistence type="predicted"/>
<protein>
    <recommendedName>
        <fullName evidence="3">Molybdenum cofactor carrier</fullName>
    </recommendedName>
</protein>
<accession>A0A4Z0WBR6</accession>
<dbReference type="AlphaFoldDB" id="A0A4Z0WBR6"/>
<evidence type="ECO:0000313" key="1">
    <source>
        <dbReference type="EMBL" id="TGG95592.1"/>
    </source>
</evidence>
<dbReference type="InterPro" id="IPR024755">
    <property type="entry name" value="cpYpsA"/>
</dbReference>
<name>A0A4Z0WBR6_9GAMM</name>
<evidence type="ECO:0000313" key="2">
    <source>
        <dbReference type="Proteomes" id="UP000297475"/>
    </source>
</evidence>
<evidence type="ECO:0008006" key="3">
    <source>
        <dbReference type="Google" id="ProtNLM"/>
    </source>
</evidence>
<dbReference type="Gene3D" id="3.40.50.450">
    <property type="match status" value="1"/>
</dbReference>